<dbReference type="PRINTS" id="PR00038">
    <property type="entry name" value="HTHLUXR"/>
</dbReference>
<name>A0ABM6W8V4_9BACT</name>
<evidence type="ECO:0000256" key="1">
    <source>
        <dbReference type="ARBA" id="ARBA00023015"/>
    </source>
</evidence>
<evidence type="ECO:0000313" key="5">
    <source>
        <dbReference type="EMBL" id="AWO00324.1"/>
    </source>
</evidence>
<dbReference type="Pfam" id="PF00196">
    <property type="entry name" value="GerE"/>
    <property type="match status" value="1"/>
</dbReference>
<keyword evidence="3" id="KW-0804">Transcription</keyword>
<keyword evidence="2" id="KW-0238">DNA-binding</keyword>
<gene>
    <name evidence="5" type="ORF">DLD77_00675</name>
</gene>
<evidence type="ECO:0000259" key="4">
    <source>
        <dbReference type="PROSITE" id="PS50043"/>
    </source>
</evidence>
<dbReference type="RefSeq" id="WP_119075625.1">
    <property type="nucleotide sequence ID" value="NZ_CP029600.1"/>
</dbReference>
<organism evidence="5 6">
    <name type="scientific">Chitinophaga alhagiae</name>
    <dbReference type="NCBI Taxonomy" id="2203219"/>
    <lineage>
        <taxon>Bacteria</taxon>
        <taxon>Pseudomonadati</taxon>
        <taxon>Bacteroidota</taxon>
        <taxon>Chitinophagia</taxon>
        <taxon>Chitinophagales</taxon>
        <taxon>Chitinophagaceae</taxon>
        <taxon>Chitinophaga</taxon>
    </lineage>
</organism>
<dbReference type="InterPro" id="IPR035965">
    <property type="entry name" value="PAS-like_dom_sf"/>
</dbReference>
<dbReference type="InterPro" id="IPR000792">
    <property type="entry name" value="Tscrpt_reg_LuxR_C"/>
</dbReference>
<dbReference type="EMBL" id="CP029600">
    <property type="protein sequence ID" value="AWO00324.1"/>
    <property type="molecule type" value="Genomic_DNA"/>
</dbReference>
<evidence type="ECO:0000256" key="3">
    <source>
        <dbReference type="ARBA" id="ARBA00023163"/>
    </source>
</evidence>
<dbReference type="Proteomes" id="UP000246099">
    <property type="component" value="Chromosome"/>
</dbReference>
<evidence type="ECO:0000256" key="2">
    <source>
        <dbReference type="ARBA" id="ARBA00023125"/>
    </source>
</evidence>
<keyword evidence="6" id="KW-1185">Reference proteome</keyword>
<dbReference type="SUPFAM" id="SSF46894">
    <property type="entry name" value="C-terminal effector domain of the bipartite response regulators"/>
    <property type="match status" value="1"/>
</dbReference>
<dbReference type="InterPro" id="IPR036388">
    <property type="entry name" value="WH-like_DNA-bd_sf"/>
</dbReference>
<dbReference type="SUPFAM" id="SSF55785">
    <property type="entry name" value="PYP-like sensor domain (PAS domain)"/>
    <property type="match status" value="1"/>
</dbReference>
<dbReference type="Gene3D" id="3.30.450.20">
    <property type="entry name" value="PAS domain"/>
    <property type="match status" value="1"/>
</dbReference>
<evidence type="ECO:0000313" key="6">
    <source>
        <dbReference type="Proteomes" id="UP000246099"/>
    </source>
</evidence>
<dbReference type="CDD" id="cd06170">
    <property type="entry name" value="LuxR_C_like"/>
    <property type="match status" value="1"/>
</dbReference>
<sequence length="233" mass="27165">MNTPVPFGEHLSSTLRQEMTARIDSIRAIEENFPGAIIIHDLEGKVVYMSRWGREHLGITLEGLRQMGLEYYERFFNGEDAKDYVPKIMGLLERNNNEEFISFFQQVRQSPAHSWSWYLSAVKIFFRDEVGRPLLTLTHALPVDAQHHIAAKAQRLLEENNFLRNSYPVFNQLTRREKEILRLMALGESSAHIAAQLYISEKTAKTHRKNIRKKLQAENNYDITRYAQAFDLI</sequence>
<dbReference type="InterPro" id="IPR016032">
    <property type="entry name" value="Sig_transdc_resp-reg_C-effctor"/>
</dbReference>
<dbReference type="PROSITE" id="PS50043">
    <property type="entry name" value="HTH_LUXR_2"/>
    <property type="match status" value="1"/>
</dbReference>
<reference evidence="5 6" key="1">
    <citation type="submission" date="2018-05" db="EMBL/GenBank/DDBJ databases">
        <title>Chitinophaga sp. nov., isolated from rhizosphere soil of Alhagi.</title>
        <authorList>
            <person name="Liu Y."/>
        </authorList>
    </citation>
    <scope>NUCLEOTIDE SEQUENCE [LARGE SCALE GENOMIC DNA]</scope>
    <source>
        <strain evidence="5 6">T22</strain>
    </source>
</reference>
<dbReference type="PANTHER" id="PTHR44688:SF16">
    <property type="entry name" value="DNA-BINDING TRANSCRIPTIONAL ACTIVATOR DEVR_DOSR"/>
    <property type="match status" value="1"/>
</dbReference>
<dbReference type="Gene3D" id="1.10.10.10">
    <property type="entry name" value="Winged helix-like DNA-binding domain superfamily/Winged helix DNA-binding domain"/>
    <property type="match status" value="1"/>
</dbReference>
<protein>
    <submittedName>
        <fullName evidence="5">LuxR family transcriptional regulator</fullName>
    </submittedName>
</protein>
<proteinExistence type="predicted"/>
<dbReference type="SMART" id="SM00421">
    <property type="entry name" value="HTH_LUXR"/>
    <property type="match status" value="1"/>
</dbReference>
<dbReference type="PANTHER" id="PTHR44688">
    <property type="entry name" value="DNA-BINDING TRANSCRIPTIONAL ACTIVATOR DEVR_DOSR"/>
    <property type="match status" value="1"/>
</dbReference>
<feature type="domain" description="HTH luxR-type" evidence="4">
    <location>
        <begin position="166"/>
        <end position="231"/>
    </location>
</feature>
<accession>A0ABM6W8V4</accession>
<keyword evidence="1" id="KW-0805">Transcription regulation</keyword>